<dbReference type="SMART" id="SM00387">
    <property type="entry name" value="HATPase_c"/>
    <property type="match status" value="1"/>
</dbReference>
<evidence type="ECO:0000256" key="4">
    <source>
        <dbReference type="ARBA" id="ARBA00022679"/>
    </source>
</evidence>
<keyword evidence="10" id="KW-1133">Transmembrane helix</keyword>
<keyword evidence="6" id="KW-0418">Kinase</keyword>
<keyword evidence="4" id="KW-0808">Transferase</keyword>
<dbReference type="Gene3D" id="3.30.565.10">
    <property type="entry name" value="Histidine kinase-like ATPase, C-terminal domain"/>
    <property type="match status" value="1"/>
</dbReference>
<evidence type="ECO:0000259" key="13">
    <source>
        <dbReference type="PROSITE" id="PS50113"/>
    </source>
</evidence>
<dbReference type="Pfam" id="PF00512">
    <property type="entry name" value="HisKA"/>
    <property type="match status" value="1"/>
</dbReference>
<dbReference type="InterPro" id="IPR036890">
    <property type="entry name" value="HATPase_C_sf"/>
</dbReference>
<dbReference type="InterPro" id="IPR000014">
    <property type="entry name" value="PAS"/>
</dbReference>
<dbReference type="Pfam" id="PF02518">
    <property type="entry name" value="HATPase_c"/>
    <property type="match status" value="1"/>
</dbReference>
<evidence type="ECO:0000256" key="3">
    <source>
        <dbReference type="ARBA" id="ARBA00022553"/>
    </source>
</evidence>
<dbReference type="SUPFAM" id="SSF55785">
    <property type="entry name" value="PYP-like sensor domain (PAS domain)"/>
    <property type="match status" value="2"/>
</dbReference>
<dbReference type="PROSITE" id="PS50112">
    <property type="entry name" value="PAS"/>
    <property type="match status" value="1"/>
</dbReference>
<evidence type="ECO:0000256" key="9">
    <source>
        <dbReference type="ARBA" id="ARBA00023012"/>
    </source>
</evidence>
<dbReference type="RefSeq" id="WP_235845515.1">
    <property type="nucleotide sequence ID" value="NZ_CP126114.1"/>
</dbReference>
<dbReference type="NCBIfam" id="TIGR00229">
    <property type="entry name" value="sensory_box"/>
    <property type="match status" value="2"/>
</dbReference>
<dbReference type="InterPro" id="IPR013656">
    <property type="entry name" value="PAS_4"/>
</dbReference>
<feature type="domain" description="PAC" evidence="13">
    <location>
        <begin position="161"/>
        <end position="221"/>
    </location>
</feature>
<evidence type="ECO:0000256" key="10">
    <source>
        <dbReference type="SAM" id="Phobius"/>
    </source>
</evidence>
<dbReference type="InterPro" id="IPR005467">
    <property type="entry name" value="His_kinase_dom"/>
</dbReference>
<dbReference type="PROSITE" id="PS50109">
    <property type="entry name" value="HIS_KIN"/>
    <property type="match status" value="1"/>
</dbReference>
<keyword evidence="10" id="KW-0472">Membrane</keyword>
<dbReference type="Pfam" id="PF08448">
    <property type="entry name" value="PAS_4"/>
    <property type="match status" value="1"/>
</dbReference>
<dbReference type="InterPro" id="IPR035965">
    <property type="entry name" value="PAS-like_dom_sf"/>
</dbReference>
<dbReference type="SMART" id="SM00388">
    <property type="entry name" value="HisKA"/>
    <property type="match status" value="1"/>
</dbReference>
<sequence>MLLKKSISTILGNSVLEGIGDFMEKKKLILIYFISSFIWIYGSNYIIHQYVHSSFIELIERGKEVLYILVTGGFIYFFIIKKEELHESKEDQKRLSTLINSMVDFVNFKDGEGRWIEANDFGLQLFQLENVDYRGKKDSELAEYTDFYADALRYCEISDEEAWENRIITRIEEILPVPDGSSKIFDTIKVPLFNPDGSREGLVIIGRDITKKKKMAQQLTESQQQYKSLFEYSPDIVYMMDLNGIITNLNPQFDGITGYKREDIIGSNINTFLPKRYKRYMKNFFSSVVEEIKPLMFEIKLPNAFGETITLQCTSVPMVINGVTTGIIGYGRDLTSLRKTEERLRRTEKLSVVGELSASVAHEIRNPLTSLKGFVQLLQTEDKKHQFYYQIMFDELNRINHIVGELLLLAKPQVLKFTKAEIQKLLNDVISLLNTEASLYNVQIESIFPKEALLIECEPNQLKQLFINIIKNSIEATINGGNVSIGLEKVNGDNVLISVKDNGCGITKERLTKIGEPFYSSKEKGTGLGLTVSFKIVQSHKGTIRFESEKNQGTSVEVMLPICQE</sequence>
<dbReference type="GO" id="GO:0005524">
    <property type="term" value="F:ATP binding"/>
    <property type="evidence" value="ECO:0007669"/>
    <property type="project" value="UniProtKB-KW"/>
</dbReference>
<evidence type="ECO:0000256" key="5">
    <source>
        <dbReference type="ARBA" id="ARBA00022741"/>
    </source>
</evidence>
<feature type="domain" description="Histidine kinase" evidence="11">
    <location>
        <begin position="359"/>
        <end position="564"/>
    </location>
</feature>
<dbReference type="CDD" id="cd00082">
    <property type="entry name" value="HisKA"/>
    <property type="match status" value="1"/>
</dbReference>
<dbReference type="InterPro" id="IPR003661">
    <property type="entry name" value="HisK_dim/P_dom"/>
</dbReference>
<dbReference type="GO" id="GO:0030435">
    <property type="term" value="P:sporulation resulting in formation of a cellular spore"/>
    <property type="evidence" value="ECO:0007669"/>
    <property type="project" value="UniProtKB-KW"/>
</dbReference>
<keyword evidence="5" id="KW-0547">Nucleotide-binding</keyword>
<reference evidence="14" key="1">
    <citation type="submission" date="2023-05" db="EMBL/GenBank/DDBJ databases">
        <title>Comparative genomics of Bacillaceae isolates and their secondary metabolite potential.</title>
        <authorList>
            <person name="Song L."/>
            <person name="Nielsen L.J."/>
            <person name="Mohite O."/>
            <person name="Xu X."/>
            <person name="Weber T."/>
            <person name="Kovacs A.T."/>
        </authorList>
    </citation>
    <scope>NUCLEOTIDE SEQUENCE</scope>
    <source>
        <strain evidence="14">XLM17</strain>
    </source>
</reference>
<evidence type="ECO:0000256" key="2">
    <source>
        <dbReference type="ARBA" id="ARBA00012438"/>
    </source>
</evidence>
<proteinExistence type="predicted"/>
<dbReference type="PRINTS" id="PR00344">
    <property type="entry name" value="BCTRLSENSOR"/>
</dbReference>
<dbReference type="CDD" id="cd00075">
    <property type="entry name" value="HATPase"/>
    <property type="match status" value="1"/>
</dbReference>
<dbReference type="PROSITE" id="PS50113">
    <property type="entry name" value="PAC"/>
    <property type="match status" value="1"/>
</dbReference>
<dbReference type="Proteomes" id="UP001178288">
    <property type="component" value="Chromosome"/>
</dbReference>
<dbReference type="SUPFAM" id="SSF47384">
    <property type="entry name" value="Homodimeric domain of signal transducing histidine kinase"/>
    <property type="match status" value="1"/>
</dbReference>
<dbReference type="InterPro" id="IPR004358">
    <property type="entry name" value="Sig_transdc_His_kin-like_C"/>
</dbReference>
<evidence type="ECO:0000313" key="14">
    <source>
        <dbReference type="EMBL" id="WHY88373.1"/>
    </source>
</evidence>
<evidence type="ECO:0000256" key="8">
    <source>
        <dbReference type="ARBA" id="ARBA00022969"/>
    </source>
</evidence>
<dbReference type="SMART" id="SM00091">
    <property type="entry name" value="PAS"/>
    <property type="match status" value="2"/>
</dbReference>
<dbReference type="InterPro" id="IPR003594">
    <property type="entry name" value="HATPase_dom"/>
</dbReference>
<comment type="catalytic activity">
    <reaction evidence="1">
        <text>ATP + protein L-histidine = ADP + protein N-phospho-L-histidine.</text>
        <dbReference type="EC" id="2.7.13.3"/>
    </reaction>
</comment>
<evidence type="ECO:0000259" key="12">
    <source>
        <dbReference type="PROSITE" id="PS50112"/>
    </source>
</evidence>
<keyword evidence="8" id="KW-0749">Sporulation</keyword>
<dbReference type="Gene3D" id="1.10.287.130">
    <property type="match status" value="1"/>
</dbReference>
<dbReference type="CDD" id="cd00130">
    <property type="entry name" value="PAS"/>
    <property type="match status" value="1"/>
</dbReference>
<dbReference type="GO" id="GO:0000155">
    <property type="term" value="F:phosphorelay sensor kinase activity"/>
    <property type="evidence" value="ECO:0007669"/>
    <property type="project" value="InterPro"/>
</dbReference>
<protein>
    <recommendedName>
        <fullName evidence="2">histidine kinase</fullName>
        <ecNumber evidence="2">2.7.13.3</ecNumber>
    </recommendedName>
</protein>
<dbReference type="PANTHER" id="PTHR43065">
    <property type="entry name" value="SENSOR HISTIDINE KINASE"/>
    <property type="match status" value="1"/>
</dbReference>
<dbReference type="SUPFAM" id="SSF55874">
    <property type="entry name" value="ATPase domain of HSP90 chaperone/DNA topoisomerase II/histidine kinase"/>
    <property type="match status" value="1"/>
</dbReference>
<evidence type="ECO:0000256" key="6">
    <source>
        <dbReference type="ARBA" id="ARBA00022777"/>
    </source>
</evidence>
<organism evidence="14 15">
    <name type="scientific">Neobacillus novalis</name>
    <dbReference type="NCBI Taxonomy" id="220687"/>
    <lineage>
        <taxon>Bacteria</taxon>
        <taxon>Bacillati</taxon>
        <taxon>Bacillota</taxon>
        <taxon>Bacilli</taxon>
        <taxon>Bacillales</taxon>
        <taxon>Bacillaceae</taxon>
        <taxon>Neobacillus</taxon>
    </lineage>
</organism>
<dbReference type="InterPro" id="IPR000700">
    <property type="entry name" value="PAS-assoc_C"/>
</dbReference>
<dbReference type="EC" id="2.7.13.3" evidence="2"/>
<dbReference type="AlphaFoldDB" id="A0AA95MVC6"/>
<dbReference type="FunFam" id="1.10.287.130:FF:000040">
    <property type="entry name" value="PAS domain-containing sensor histidine kinase"/>
    <property type="match status" value="1"/>
</dbReference>
<keyword evidence="3" id="KW-0597">Phosphoprotein</keyword>
<dbReference type="EMBL" id="CP126114">
    <property type="protein sequence ID" value="WHY88373.1"/>
    <property type="molecule type" value="Genomic_DNA"/>
</dbReference>
<accession>A0AA95MVC6</accession>
<keyword evidence="7" id="KW-0067">ATP-binding</keyword>
<keyword evidence="9" id="KW-0902">Two-component regulatory system</keyword>
<gene>
    <name evidence="14" type="ORF">QNH39_11265</name>
</gene>
<evidence type="ECO:0000313" key="15">
    <source>
        <dbReference type="Proteomes" id="UP001178288"/>
    </source>
</evidence>
<dbReference type="Gene3D" id="3.30.450.20">
    <property type="entry name" value="PAS domain"/>
    <property type="match status" value="2"/>
</dbReference>
<feature type="transmembrane region" description="Helical" evidence="10">
    <location>
        <begin position="29"/>
        <end position="52"/>
    </location>
</feature>
<dbReference type="InterPro" id="IPR036097">
    <property type="entry name" value="HisK_dim/P_sf"/>
</dbReference>
<name>A0AA95MVC6_9BACI</name>
<evidence type="ECO:0000256" key="7">
    <source>
        <dbReference type="ARBA" id="ARBA00022840"/>
    </source>
</evidence>
<dbReference type="Pfam" id="PF13426">
    <property type="entry name" value="PAS_9"/>
    <property type="match status" value="1"/>
</dbReference>
<evidence type="ECO:0000259" key="11">
    <source>
        <dbReference type="PROSITE" id="PS50109"/>
    </source>
</evidence>
<evidence type="ECO:0000256" key="1">
    <source>
        <dbReference type="ARBA" id="ARBA00000085"/>
    </source>
</evidence>
<keyword evidence="10" id="KW-0812">Transmembrane</keyword>
<dbReference type="PANTHER" id="PTHR43065:SF34">
    <property type="entry name" value="SPORULATION KINASE A"/>
    <property type="match status" value="1"/>
</dbReference>
<dbReference type="KEGG" id="nnv:QNH39_11265"/>
<feature type="domain" description="PAS" evidence="12">
    <location>
        <begin position="222"/>
        <end position="292"/>
    </location>
</feature>
<keyword evidence="15" id="KW-1185">Reference proteome</keyword>